<dbReference type="GO" id="GO:0005634">
    <property type="term" value="C:nucleus"/>
    <property type="evidence" value="ECO:0007669"/>
    <property type="project" value="UniProtKB-SubCell"/>
</dbReference>
<proteinExistence type="predicted"/>
<name>A0A1R1PJL6_ZANCU</name>
<dbReference type="AlphaFoldDB" id="A0A1R1PJL6"/>
<comment type="caution">
    <text evidence="5">The sequence shown here is derived from an EMBL/GenBank/DDBJ whole genome shotgun (WGS) entry which is preliminary data.</text>
</comment>
<keyword evidence="3" id="KW-0539">Nucleus</keyword>
<organism evidence="5 6">
    <name type="scientific">Zancudomyces culisetae</name>
    <name type="common">Gut fungus</name>
    <name type="synonym">Smittium culisetae</name>
    <dbReference type="NCBI Taxonomy" id="1213189"/>
    <lineage>
        <taxon>Eukaryota</taxon>
        <taxon>Fungi</taxon>
        <taxon>Fungi incertae sedis</taxon>
        <taxon>Zoopagomycota</taxon>
        <taxon>Kickxellomycotina</taxon>
        <taxon>Harpellomycetes</taxon>
        <taxon>Harpellales</taxon>
        <taxon>Legeriomycetaceae</taxon>
        <taxon>Zancudomyces</taxon>
    </lineage>
</organism>
<feature type="compositionally biased region" description="Low complexity" evidence="4">
    <location>
        <begin position="19"/>
        <end position="28"/>
    </location>
</feature>
<dbReference type="EMBL" id="LSSK01000960">
    <property type="protein sequence ID" value="OMH81158.1"/>
    <property type="molecule type" value="Genomic_DNA"/>
</dbReference>
<keyword evidence="6" id="KW-1185">Reference proteome</keyword>
<evidence type="ECO:0008006" key="7">
    <source>
        <dbReference type="Google" id="ProtNLM"/>
    </source>
</evidence>
<keyword evidence="2" id="KW-0238">DNA-binding</keyword>
<evidence type="ECO:0000256" key="1">
    <source>
        <dbReference type="ARBA" id="ARBA00004123"/>
    </source>
</evidence>
<feature type="region of interest" description="Disordered" evidence="4">
    <location>
        <begin position="1"/>
        <end position="55"/>
    </location>
</feature>
<accession>A0A1R1PJL6</accession>
<dbReference type="Proteomes" id="UP000188320">
    <property type="component" value="Unassembled WGS sequence"/>
</dbReference>
<protein>
    <recommendedName>
        <fullName evidence="7">Myb-like domain-containing protein</fullName>
    </recommendedName>
</protein>
<dbReference type="GO" id="GO:0003700">
    <property type="term" value="F:DNA-binding transcription factor activity"/>
    <property type="evidence" value="ECO:0007669"/>
    <property type="project" value="TreeGrafter"/>
</dbReference>
<evidence type="ECO:0000256" key="4">
    <source>
        <dbReference type="SAM" id="MobiDB-lite"/>
    </source>
</evidence>
<gene>
    <name evidence="5" type="ORF">AX774_g5388</name>
</gene>
<dbReference type="OrthoDB" id="39591at2759"/>
<sequence length="433" mass="49003">MEALMKKKRTASNDLNEISKASKLSKTSKTARESSSKKRSKQPGHSYNQKATHNAAQGQVDRLTGMFIKVHEIIPADKLIDIFQESLNQVLIERKDGGNVVLQNNLALVENSNVSTALFNGLQLEKKEEEKLFSTLRSRIELFLLHNFQSNPELVRQLKQEILNSGGIREELKFVNTEIDEDVEHPNSYELGRGETTEILPDPIDPKRGREYVDGNSNGSVGIVSEMIQVAESTAFRKTNESVAKKTPVVEKNSKITITPEPTPVWRRDVIVDGEAGKVGTGVQLLPRPASLQFDKDAANFNRNSSFYTSEGDNQKKVSVSERWISSHRLKKLKQSHGITYSSGKFTDEEDSIISEAIARVCAQKNWTKDSLLQFLFQKNPNDQEEYNGVWRQICGSITNRPLQAIYHHIKRIYNPKNYKGNWSEAEDNQLFL</sequence>
<dbReference type="GO" id="GO:0000976">
    <property type="term" value="F:transcription cis-regulatory region binding"/>
    <property type="evidence" value="ECO:0007669"/>
    <property type="project" value="TreeGrafter"/>
</dbReference>
<evidence type="ECO:0000313" key="6">
    <source>
        <dbReference type="Proteomes" id="UP000188320"/>
    </source>
</evidence>
<evidence type="ECO:0000313" key="5">
    <source>
        <dbReference type="EMBL" id="OMH81158.1"/>
    </source>
</evidence>
<evidence type="ECO:0000256" key="2">
    <source>
        <dbReference type="ARBA" id="ARBA00023125"/>
    </source>
</evidence>
<comment type="subcellular location">
    <subcellularLocation>
        <location evidence="1">Nucleus</location>
    </subcellularLocation>
</comment>
<dbReference type="PANTHER" id="PTHR46380">
    <property type="entry name" value="CYCLIN-D-BINDING MYB-LIKE TRANSCRIPTION FACTOR 1"/>
    <property type="match status" value="1"/>
</dbReference>
<dbReference type="InterPro" id="IPR051651">
    <property type="entry name" value="DMTF1_DNA-bind_reg"/>
</dbReference>
<evidence type="ECO:0000256" key="3">
    <source>
        <dbReference type="ARBA" id="ARBA00023242"/>
    </source>
</evidence>
<feature type="compositionally biased region" description="Basic residues" evidence="4">
    <location>
        <begin position="1"/>
        <end position="10"/>
    </location>
</feature>
<reference evidence="6" key="1">
    <citation type="submission" date="2017-01" db="EMBL/GenBank/DDBJ databases">
        <authorList>
            <person name="Wang Y."/>
            <person name="White M."/>
            <person name="Kvist S."/>
            <person name="Moncalvo J.-M."/>
        </authorList>
    </citation>
    <scope>NUCLEOTIDE SEQUENCE [LARGE SCALE GENOMIC DNA]</scope>
    <source>
        <strain evidence="6">COL-18-3</strain>
    </source>
</reference>
<dbReference type="PANTHER" id="PTHR46380:SF2">
    <property type="entry name" value="CYCLIN-D-BINDING MYB-LIKE TRANSCRIPTION FACTOR 1"/>
    <property type="match status" value="1"/>
</dbReference>
<feature type="compositionally biased region" description="Polar residues" evidence="4">
    <location>
        <begin position="43"/>
        <end position="55"/>
    </location>
</feature>